<gene>
    <name evidence="8" type="ORF">EB796_013271</name>
</gene>
<dbReference type="PROSITE" id="PS50950">
    <property type="entry name" value="ZF_THAP"/>
    <property type="match status" value="1"/>
</dbReference>
<keyword evidence="1" id="KW-0479">Metal-binding</keyword>
<dbReference type="AlphaFoldDB" id="A0A7J7JQ05"/>
<keyword evidence="3" id="KW-0862">Zinc</keyword>
<dbReference type="InterPro" id="IPR026516">
    <property type="entry name" value="THAP1/10"/>
</dbReference>
<keyword evidence="9" id="KW-1185">Reference proteome</keyword>
<sequence length="294" mass="33219">MKCDNGLMVCILKPVFICRASSSKKNIYRCCAANCEGTDHLYRFPKDLVLRSAWVRFIKTRLKSFTAPSTKTALCFRHLTTESFSNYGQYVMTKGTENSVRLVLAPGAIPSIHLDPSMQEKIVSPSKQVDSTPVSAKNRRKLIREALNEPFAKVPRKEPSATRRRHPKVKPSMDFTIGTNLGLHKGTQVKMRKKRPKFRSAQTQTDPKITNIYVESPAPAEETTIEPLPSQSVPAMMLEEPLNEAVQSVADSLDDSDDDYDFSSESDNDEWLPEEEEVEYTAEMQANEEQFFMG</sequence>
<feature type="domain" description="THAP-type" evidence="7">
    <location>
        <begin position="13"/>
        <end position="113"/>
    </location>
</feature>
<name>A0A7J7JQ05_BUGNE</name>
<dbReference type="PANTHER" id="PTHR46600">
    <property type="entry name" value="THAP DOMAIN-CONTAINING"/>
    <property type="match status" value="1"/>
</dbReference>
<dbReference type="SMART" id="SM00692">
    <property type="entry name" value="DM3"/>
    <property type="match status" value="1"/>
</dbReference>
<dbReference type="InterPro" id="IPR006612">
    <property type="entry name" value="THAP_Znf"/>
</dbReference>
<evidence type="ECO:0000313" key="8">
    <source>
        <dbReference type="EMBL" id="KAF6028430.1"/>
    </source>
</evidence>
<dbReference type="GO" id="GO:0043565">
    <property type="term" value="F:sequence-specific DNA binding"/>
    <property type="evidence" value="ECO:0007669"/>
    <property type="project" value="InterPro"/>
</dbReference>
<feature type="region of interest" description="Disordered" evidence="6">
    <location>
        <begin position="154"/>
        <end position="180"/>
    </location>
</feature>
<dbReference type="SUPFAM" id="SSF57716">
    <property type="entry name" value="Glucocorticoid receptor-like (DNA-binding domain)"/>
    <property type="match status" value="1"/>
</dbReference>
<evidence type="ECO:0000256" key="1">
    <source>
        <dbReference type="ARBA" id="ARBA00022723"/>
    </source>
</evidence>
<accession>A0A7J7JQ05</accession>
<protein>
    <recommendedName>
        <fullName evidence="7">THAP-type domain-containing protein</fullName>
    </recommendedName>
</protein>
<evidence type="ECO:0000313" key="9">
    <source>
        <dbReference type="Proteomes" id="UP000593567"/>
    </source>
</evidence>
<dbReference type="OrthoDB" id="7312725at2759"/>
<keyword evidence="2 5" id="KW-0863">Zinc-finger</keyword>
<reference evidence="8" key="1">
    <citation type="submission" date="2020-06" db="EMBL/GenBank/DDBJ databases">
        <title>Draft genome of Bugula neritina, a colonial animal packing powerful symbionts and potential medicines.</title>
        <authorList>
            <person name="Rayko M."/>
        </authorList>
    </citation>
    <scope>NUCLEOTIDE SEQUENCE [LARGE SCALE GENOMIC DNA]</scope>
    <source>
        <strain evidence="8">Kwan_BN1</strain>
    </source>
</reference>
<dbReference type="EMBL" id="VXIV02001953">
    <property type="protein sequence ID" value="KAF6028430.1"/>
    <property type="molecule type" value="Genomic_DNA"/>
</dbReference>
<evidence type="ECO:0000256" key="6">
    <source>
        <dbReference type="SAM" id="MobiDB-lite"/>
    </source>
</evidence>
<proteinExistence type="predicted"/>
<feature type="region of interest" description="Disordered" evidence="6">
    <location>
        <begin position="245"/>
        <end position="274"/>
    </location>
</feature>
<dbReference type="PANTHER" id="PTHR46600:SF11">
    <property type="entry name" value="THAP DOMAIN-CONTAINING PROTEIN 10"/>
    <property type="match status" value="1"/>
</dbReference>
<evidence type="ECO:0000256" key="5">
    <source>
        <dbReference type="PROSITE-ProRule" id="PRU00309"/>
    </source>
</evidence>
<comment type="caution">
    <text evidence="8">The sequence shown here is derived from an EMBL/GenBank/DDBJ whole genome shotgun (WGS) entry which is preliminary data.</text>
</comment>
<evidence type="ECO:0000256" key="4">
    <source>
        <dbReference type="ARBA" id="ARBA00023125"/>
    </source>
</evidence>
<dbReference type="Pfam" id="PF05485">
    <property type="entry name" value="THAP"/>
    <property type="match status" value="1"/>
</dbReference>
<feature type="compositionally biased region" description="Acidic residues" evidence="6">
    <location>
        <begin position="252"/>
        <end position="274"/>
    </location>
</feature>
<dbReference type="Proteomes" id="UP000593567">
    <property type="component" value="Unassembled WGS sequence"/>
</dbReference>
<evidence type="ECO:0000256" key="3">
    <source>
        <dbReference type="ARBA" id="ARBA00022833"/>
    </source>
</evidence>
<organism evidence="8 9">
    <name type="scientific">Bugula neritina</name>
    <name type="common">Brown bryozoan</name>
    <name type="synonym">Sertularia neritina</name>
    <dbReference type="NCBI Taxonomy" id="10212"/>
    <lineage>
        <taxon>Eukaryota</taxon>
        <taxon>Metazoa</taxon>
        <taxon>Spiralia</taxon>
        <taxon>Lophotrochozoa</taxon>
        <taxon>Bryozoa</taxon>
        <taxon>Gymnolaemata</taxon>
        <taxon>Cheilostomatida</taxon>
        <taxon>Flustrina</taxon>
        <taxon>Buguloidea</taxon>
        <taxon>Bugulidae</taxon>
        <taxon>Bugula</taxon>
    </lineage>
</organism>
<dbReference type="SMART" id="SM00980">
    <property type="entry name" value="THAP"/>
    <property type="match status" value="1"/>
</dbReference>
<dbReference type="GO" id="GO:0008270">
    <property type="term" value="F:zinc ion binding"/>
    <property type="evidence" value="ECO:0007669"/>
    <property type="project" value="UniProtKB-KW"/>
</dbReference>
<keyword evidence="4 5" id="KW-0238">DNA-binding</keyword>
<evidence type="ECO:0000259" key="7">
    <source>
        <dbReference type="PROSITE" id="PS50950"/>
    </source>
</evidence>
<evidence type="ECO:0000256" key="2">
    <source>
        <dbReference type="ARBA" id="ARBA00022771"/>
    </source>
</evidence>